<reference evidence="2" key="1">
    <citation type="submission" date="2024-02" db="EMBL/GenBank/DDBJ databases">
        <authorList>
            <consortium name="ELIXIR-Norway"/>
            <consortium name="Elixir Norway"/>
        </authorList>
    </citation>
    <scope>NUCLEOTIDE SEQUENCE</scope>
</reference>
<dbReference type="PANTHER" id="PTHR48258:SF14">
    <property type="entry name" value="OS02G0583300 PROTEIN"/>
    <property type="match status" value="1"/>
</dbReference>
<organism evidence="2 3">
    <name type="scientific">Sphagnum jensenii</name>
    <dbReference type="NCBI Taxonomy" id="128206"/>
    <lineage>
        <taxon>Eukaryota</taxon>
        <taxon>Viridiplantae</taxon>
        <taxon>Streptophyta</taxon>
        <taxon>Embryophyta</taxon>
        <taxon>Bryophyta</taxon>
        <taxon>Sphagnophytina</taxon>
        <taxon>Sphagnopsida</taxon>
        <taxon>Sphagnales</taxon>
        <taxon>Sphagnaceae</taxon>
        <taxon>Sphagnum</taxon>
    </lineage>
</organism>
<dbReference type="EMBL" id="OZ020112">
    <property type="protein sequence ID" value="CAK9265132.1"/>
    <property type="molecule type" value="Genomic_DNA"/>
</dbReference>
<dbReference type="PANTHER" id="PTHR48258">
    <property type="entry name" value="DUF4218 DOMAIN-CONTAINING PROTEIN-RELATED"/>
    <property type="match status" value="1"/>
</dbReference>
<evidence type="ECO:0000313" key="3">
    <source>
        <dbReference type="Proteomes" id="UP001497444"/>
    </source>
</evidence>
<protein>
    <submittedName>
        <fullName evidence="2">Uncharacterized protein</fullName>
    </submittedName>
</protein>
<sequence length="178" mass="20459">MKEGETIDKYTLHVSMSPTFEARSYRTMFAFGNRFHVSNVEEHLTTFDSGMAATFEHECRSRPNDQRPILAKIGVCRGVEEILELNYGVLKTMVLLCNWVKANYNGSKTTIKRDEYGFTLVDFTSFIPISNQSFAFTIHVEQVFSSKRHKGKKLEGNSMEGSLREMHHKKGSDRSYRS</sequence>
<accession>A0ABP0WE60</accession>
<name>A0ABP0WE60_9BRYO</name>
<evidence type="ECO:0000313" key="2">
    <source>
        <dbReference type="EMBL" id="CAK9265132.1"/>
    </source>
</evidence>
<dbReference type="Proteomes" id="UP001497444">
    <property type="component" value="Chromosome 17"/>
</dbReference>
<keyword evidence="3" id="KW-1185">Reference proteome</keyword>
<evidence type="ECO:0000256" key="1">
    <source>
        <dbReference type="SAM" id="MobiDB-lite"/>
    </source>
</evidence>
<proteinExistence type="predicted"/>
<gene>
    <name evidence="2" type="ORF">CSSPJE1EN1_LOCUS10610</name>
</gene>
<feature type="region of interest" description="Disordered" evidence="1">
    <location>
        <begin position="149"/>
        <end position="178"/>
    </location>
</feature>